<keyword evidence="5" id="KW-1185">Reference proteome</keyword>
<keyword evidence="1" id="KW-0479">Metal-binding</keyword>
<dbReference type="PANTHER" id="PTHR45911">
    <property type="entry name" value="C2 DOMAIN-CONTAINING PROTEIN"/>
    <property type="match status" value="1"/>
</dbReference>
<accession>A0ABR2KV51</accession>
<dbReference type="Proteomes" id="UP001470230">
    <property type="component" value="Unassembled WGS sequence"/>
</dbReference>
<reference evidence="4 5" key="1">
    <citation type="submission" date="2024-04" db="EMBL/GenBank/DDBJ databases">
        <title>Tritrichomonas musculus Genome.</title>
        <authorList>
            <person name="Alves-Ferreira E."/>
            <person name="Grigg M."/>
            <person name="Lorenzi H."/>
            <person name="Galac M."/>
        </authorList>
    </citation>
    <scope>NUCLEOTIDE SEQUENCE [LARGE SCALE GENOMIC DNA]</scope>
    <source>
        <strain evidence="4 5">EAF2021</strain>
    </source>
</reference>
<evidence type="ECO:0000313" key="4">
    <source>
        <dbReference type="EMBL" id="KAK8894723.1"/>
    </source>
</evidence>
<protein>
    <submittedName>
        <fullName evidence="4">Protein Aster-C</fullName>
    </submittedName>
</protein>
<dbReference type="Pfam" id="PF00168">
    <property type="entry name" value="C2"/>
    <property type="match status" value="1"/>
</dbReference>
<keyword evidence="2" id="KW-0106">Calcium</keyword>
<dbReference type="PROSITE" id="PS50004">
    <property type="entry name" value="C2"/>
    <property type="match status" value="1"/>
</dbReference>
<dbReference type="SUPFAM" id="SSF49562">
    <property type="entry name" value="C2 domain (Calcium/lipid-binding domain, CaLB)"/>
    <property type="match status" value="1"/>
</dbReference>
<dbReference type="EMBL" id="JAPFFF010000003">
    <property type="protein sequence ID" value="KAK8894723.1"/>
    <property type="molecule type" value="Genomic_DNA"/>
</dbReference>
<dbReference type="PANTHER" id="PTHR45911:SF4">
    <property type="entry name" value="MULTIPLE C2 AND TRANSMEMBRANE DOMAIN-CONTAINING PROTEIN"/>
    <property type="match status" value="1"/>
</dbReference>
<sequence length="131" mass="14735">MGCGQSNPTLQLRVIEAKNVPKMDTAGKSDPFVKAGVIGLDDPKKTKYVSNTDTPTWNEVLTITYKDQTNDRLKIVLYDHDTVSEDDPIATLEIPLSSIDNEKGVDQWYKMEPCKEVKDDKGIKIHLSIHF</sequence>
<evidence type="ECO:0000313" key="5">
    <source>
        <dbReference type="Proteomes" id="UP001470230"/>
    </source>
</evidence>
<comment type="caution">
    <text evidence="4">The sequence shown here is derived from an EMBL/GenBank/DDBJ whole genome shotgun (WGS) entry which is preliminary data.</text>
</comment>
<dbReference type="InterPro" id="IPR035892">
    <property type="entry name" value="C2_domain_sf"/>
</dbReference>
<evidence type="ECO:0000256" key="1">
    <source>
        <dbReference type="ARBA" id="ARBA00022723"/>
    </source>
</evidence>
<feature type="domain" description="C2" evidence="3">
    <location>
        <begin position="1"/>
        <end position="109"/>
    </location>
</feature>
<name>A0ABR2KV51_9EUKA</name>
<organism evidence="4 5">
    <name type="scientific">Tritrichomonas musculus</name>
    <dbReference type="NCBI Taxonomy" id="1915356"/>
    <lineage>
        <taxon>Eukaryota</taxon>
        <taxon>Metamonada</taxon>
        <taxon>Parabasalia</taxon>
        <taxon>Tritrichomonadida</taxon>
        <taxon>Tritrichomonadidae</taxon>
        <taxon>Tritrichomonas</taxon>
    </lineage>
</organism>
<dbReference type="CDD" id="cd00030">
    <property type="entry name" value="C2"/>
    <property type="match status" value="1"/>
</dbReference>
<dbReference type="InterPro" id="IPR000008">
    <property type="entry name" value="C2_dom"/>
</dbReference>
<evidence type="ECO:0000259" key="3">
    <source>
        <dbReference type="PROSITE" id="PS50004"/>
    </source>
</evidence>
<proteinExistence type="predicted"/>
<dbReference type="Gene3D" id="2.60.40.150">
    <property type="entry name" value="C2 domain"/>
    <property type="match status" value="1"/>
</dbReference>
<dbReference type="SMART" id="SM00239">
    <property type="entry name" value="C2"/>
    <property type="match status" value="1"/>
</dbReference>
<evidence type="ECO:0000256" key="2">
    <source>
        <dbReference type="ARBA" id="ARBA00022837"/>
    </source>
</evidence>
<gene>
    <name evidence="4" type="ORF">M9Y10_023160</name>
</gene>